<evidence type="ECO:0000256" key="14">
    <source>
        <dbReference type="ARBA" id="ARBA00022884"/>
    </source>
</evidence>
<evidence type="ECO:0000256" key="11">
    <source>
        <dbReference type="ARBA" id="ARBA00022759"/>
    </source>
</evidence>
<feature type="active site" evidence="15">
    <location>
        <position position="126"/>
    </location>
</feature>
<dbReference type="InterPro" id="IPR000999">
    <property type="entry name" value="RNase_III_dom"/>
</dbReference>
<comment type="cofactor">
    <cofactor evidence="15">
        <name>Mg(2+)</name>
        <dbReference type="ChEBI" id="CHEBI:18420"/>
    </cofactor>
</comment>
<dbReference type="RefSeq" id="WP_013823341.1">
    <property type="nucleotide sequence ID" value="NC_015573.1"/>
</dbReference>
<feature type="binding site" evidence="15">
    <location>
        <position position="126"/>
    </location>
    <ligand>
        <name>Mg(2+)</name>
        <dbReference type="ChEBI" id="CHEBI:18420"/>
    </ligand>
</feature>
<keyword evidence="9 15" id="KW-0540">Nuclease</keyword>
<dbReference type="SUPFAM" id="SSF54768">
    <property type="entry name" value="dsRNA-binding domain-like"/>
    <property type="match status" value="1"/>
</dbReference>
<keyword evidence="13 15" id="KW-0460">Magnesium</keyword>
<evidence type="ECO:0000256" key="9">
    <source>
        <dbReference type="ARBA" id="ARBA00022722"/>
    </source>
</evidence>
<dbReference type="FunFam" id="1.10.1520.10:FF:000001">
    <property type="entry name" value="Ribonuclease 3"/>
    <property type="match status" value="1"/>
</dbReference>
<evidence type="ECO:0000259" key="17">
    <source>
        <dbReference type="PROSITE" id="PS50142"/>
    </source>
</evidence>
<dbReference type="GO" id="GO:0008033">
    <property type="term" value="P:tRNA processing"/>
    <property type="evidence" value="ECO:0007669"/>
    <property type="project" value="UniProtKB-KW"/>
</dbReference>
<keyword evidence="6 15" id="KW-0698">rRNA processing</keyword>
<dbReference type="GO" id="GO:0006397">
    <property type="term" value="P:mRNA processing"/>
    <property type="evidence" value="ECO:0007669"/>
    <property type="project" value="UniProtKB-UniRule"/>
</dbReference>
<dbReference type="FunFam" id="3.30.160.20:FF:000003">
    <property type="entry name" value="Ribonuclease 3"/>
    <property type="match status" value="1"/>
</dbReference>
<keyword evidence="19" id="KW-1185">Reference proteome</keyword>
<dbReference type="GO" id="GO:0004525">
    <property type="term" value="F:ribonuclease III activity"/>
    <property type="evidence" value="ECO:0007669"/>
    <property type="project" value="UniProtKB-UniRule"/>
</dbReference>
<keyword evidence="5 15" id="KW-0963">Cytoplasm</keyword>
<comment type="catalytic activity">
    <reaction evidence="1 15">
        <text>Endonucleolytic cleavage to 5'-phosphomonoester.</text>
        <dbReference type="EC" id="3.1.26.3"/>
    </reaction>
</comment>
<dbReference type="CDD" id="cd00593">
    <property type="entry name" value="RIBOc"/>
    <property type="match status" value="1"/>
</dbReference>
<organism evidence="18 19">
    <name type="scientific">Desulfofundulus kuznetsovii (strain DSM 6115 / VKM B-1805 / 17)</name>
    <name type="common">Desulfotomaculum kuznetsovii</name>
    <dbReference type="NCBI Taxonomy" id="760568"/>
    <lineage>
        <taxon>Bacteria</taxon>
        <taxon>Bacillati</taxon>
        <taxon>Bacillota</taxon>
        <taxon>Clostridia</taxon>
        <taxon>Eubacteriales</taxon>
        <taxon>Peptococcaceae</taxon>
        <taxon>Desulfofundulus</taxon>
    </lineage>
</organism>
<protein>
    <recommendedName>
        <fullName evidence="15">Ribonuclease 3</fullName>
        <ecNumber evidence="15">3.1.26.3</ecNumber>
    </recommendedName>
    <alternativeName>
        <fullName evidence="15">Ribonuclease III</fullName>
        <shortName evidence="15">RNase III</shortName>
    </alternativeName>
</protein>
<dbReference type="InterPro" id="IPR014720">
    <property type="entry name" value="dsRBD_dom"/>
</dbReference>
<evidence type="ECO:0000256" key="2">
    <source>
        <dbReference type="ARBA" id="ARBA00004496"/>
    </source>
</evidence>
<gene>
    <name evidence="15" type="primary">rnc</name>
    <name evidence="18" type="ordered locus">Desku_2291</name>
</gene>
<dbReference type="CDD" id="cd10845">
    <property type="entry name" value="DSRM_RNAse_III_family"/>
    <property type="match status" value="1"/>
</dbReference>
<dbReference type="Proteomes" id="UP000009229">
    <property type="component" value="Chromosome"/>
</dbReference>
<keyword evidence="10 15" id="KW-0479">Metal-binding</keyword>
<feature type="binding site" evidence="15">
    <location>
        <position position="50"/>
    </location>
    <ligand>
        <name>Mg(2+)</name>
        <dbReference type="ChEBI" id="CHEBI:18420"/>
    </ligand>
</feature>
<dbReference type="GO" id="GO:0019843">
    <property type="term" value="F:rRNA binding"/>
    <property type="evidence" value="ECO:0007669"/>
    <property type="project" value="UniProtKB-KW"/>
</dbReference>
<dbReference type="SMART" id="SM00535">
    <property type="entry name" value="RIBOc"/>
    <property type="match status" value="1"/>
</dbReference>
<dbReference type="GO" id="GO:0003725">
    <property type="term" value="F:double-stranded RNA binding"/>
    <property type="evidence" value="ECO:0007669"/>
    <property type="project" value="TreeGrafter"/>
</dbReference>
<keyword evidence="8 15" id="KW-0819">tRNA processing</keyword>
<feature type="active site" evidence="15">
    <location>
        <position position="54"/>
    </location>
</feature>
<evidence type="ECO:0000256" key="4">
    <source>
        <dbReference type="ARBA" id="ARBA00011738"/>
    </source>
</evidence>
<keyword evidence="11 15" id="KW-0255">Endonuclease</keyword>
<feature type="domain" description="RNase III" evidence="17">
    <location>
        <begin position="8"/>
        <end position="137"/>
    </location>
</feature>
<comment type="subunit">
    <text evidence="4 15">Homodimer.</text>
</comment>
<dbReference type="SUPFAM" id="SSF69065">
    <property type="entry name" value="RNase III domain-like"/>
    <property type="match status" value="1"/>
</dbReference>
<sequence>MAYNEEKISILKEKLGFRWQNEDLLCLALTHSSYAYEKIFRGQENNQRLEFLGDAVLELVVSDYLYRTYPGHTEGELTRLRAAIVCEPSLARTARELDLGSCLYMGRGEERSGGRERPSILADAFEALLGAVYLDQGLEMARKVALQYLKPVIDDVLEGRVERDYKTELQEILQEEGQVDISYAILREEGPDHHKIFTAAVYFGGKEMGRGQGRTKKEAEQQAACRALARLGYLPGTGHREGF</sequence>
<dbReference type="InterPro" id="IPR036389">
    <property type="entry name" value="RNase_III_sf"/>
</dbReference>
<proteinExistence type="inferred from homology"/>
<feature type="binding site" evidence="15">
    <location>
        <position position="123"/>
    </location>
    <ligand>
        <name>Mg(2+)</name>
        <dbReference type="ChEBI" id="CHEBI:18420"/>
    </ligand>
</feature>
<keyword evidence="12 15" id="KW-0378">Hydrolase</keyword>
<comment type="similarity">
    <text evidence="3">Belongs to the ribonuclease III family.</text>
</comment>
<evidence type="ECO:0000256" key="1">
    <source>
        <dbReference type="ARBA" id="ARBA00000109"/>
    </source>
</evidence>
<dbReference type="PROSITE" id="PS50142">
    <property type="entry name" value="RNASE_3_2"/>
    <property type="match status" value="1"/>
</dbReference>
<evidence type="ECO:0000256" key="5">
    <source>
        <dbReference type="ARBA" id="ARBA00022490"/>
    </source>
</evidence>
<evidence type="ECO:0000313" key="18">
    <source>
        <dbReference type="EMBL" id="AEG15827.1"/>
    </source>
</evidence>
<dbReference type="EMBL" id="CP002770">
    <property type="protein sequence ID" value="AEG15827.1"/>
    <property type="molecule type" value="Genomic_DNA"/>
</dbReference>
<dbReference type="EC" id="3.1.26.3" evidence="15"/>
<dbReference type="GO" id="GO:0046872">
    <property type="term" value="F:metal ion binding"/>
    <property type="evidence" value="ECO:0007669"/>
    <property type="project" value="UniProtKB-KW"/>
</dbReference>
<dbReference type="Pfam" id="PF14622">
    <property type="entry name" value="Ribonucleas_3_3"/>
    <property type="match status" value="1"/>
</dbReference>
<dbReference type="HAMAP" id="MF_00104">
    <property type="entry name" value="RNase_III"/>
    <property type="match status" value="1"/>
</dbReference>
<evidence type="ECO:0000256" key="13">
    <source>
        <dbReference type="ARBA" id="ARBA00022842"/>
    </source>
</evidence>
<dbReference type="GO" id="GO:0006364">
    <property type="term" value="P:rRNA processing"/>
    <property type="evidence" value="ECO:0007669"/>
    <property type="project" value="UniProtKB-UniRule"/>
</dbReference>
<dbReference type="PANTHER" id="PTHR11207:SF0">
    <property type="entry name" value="RIBONUCLEASE 3"/>
    <property type="match status" value="1"/>
</dbReference>
<evidence type="ECO:0000256" key="8">
    <source>
        <dbReference type="ARBA" id="ARBA00022694"/>
    </source>
</evidence>
<evidence type="ECO:0000256" key="3">
    <source>
        <dbReference type="ARBA" id="ARBA00010183"/>
    </source>
</evidence>
<evidence type="ECO:0000256" key="6">
    <source>
        <dbReference type="ARBA" id="ARBA00022552"/>
    </source>
</evidence>
<dbReference type="NCBIfam" id="TIGR02191">
    <property type="entry name" value="RNaseIII"/>
    <property type="match status" value="1"/>
</dbReference>
<evidence type="ECO:0000256" key="7">
    <source>
        <dbReference type="ARBA" id="ARBA00022664"/>
    </source>
</evidence>
<dbReference type="PROSITE" id="PS00517">
    <property type="entry name" value="RNASE_3_1"/>
    <property type="match status" value="1"/>
</dbReference>
<reference evidence="19" key="1">
    <citation type="submission" date="2011-05" db="EMBL/GenBank/DDBJ databases">
        <title>Complete sequence of Desulfotomaculum kuznetsovii DSM 6115.</title>
        <authorList>
            <person name="Lucas S."/>
            <person name="Han J."/>
            <person name="Lapidus A."/>
            <person name="Cheng J.-F."/>
            <person name="Goodwin L."/>
            <person name="Pitluck S."/>
            <person name="Peters L."/>
            <person name="Mikhailova N."/>
            <person name="Lu M."/>
            <person name="Saunders E."/>
            <person name="Han C."/>
            <person name="Tapia R."/>
            <person name="Land M."/>
            <person name="Hauser L."/>
            <person name="Kyrpides N."/>
            <person name="Ivanova N."/>
            <person name="Pagani I."/>
            <person name="Nazina T."/>
            <person name="Ivanova A."/>
            <person name="Parshina S."/>
            <person name="Kuever J."/>
            <person name="Muyzer G."/>
            <person name="Plugge C."/>
            <person name="Stams A."/>
            <person name="Woyke T."/>
        </authorList>
    </citation>
    <scope>NUCLEOTIDE SEQUENCE [LARGE SCALE GENOMIC DNA]</scope>
    <source>
        <strain evidence="19">DSM 6115 / VKM B-1805 / 17</strain>
    </source>
</reference>
<dbReference type="Pfam" id="PF00035">
    <property type="entry name" value="dsrm"/>
    <property type="match status" value="1"/>
</dbReference>
<keyword evidence="15" id="KW-0699">rRNA-binding</keyword>
<dbReference type="SMART" id="SM00358">
    <property type="entry name" value="DSRM"/>
    <property type="match status" value="1"/>
</dbReference>
<dbReference type="GO" id="GO:0042802">
    <property type="term" value="F:identical protein binding"/>
    <property type="evidence" value="ECO:0007669"/>
    <property type="project" value="UniProtKB-ARBA"/>
</dbReference>
<dbReference type="KEGG" id="dku:Desku_2291"/>
<dbReference type="Gene3D" id="3.30.160.20">
    <property type="match status" value="1"/>
</dbReference>
<name>A0AAU8PC89_DESK7</name>
<evidence type="ECO:0000256" key="12">
    <source>
        <dbReference type="ARBA" id="ARBA00022801"/>
    </source>
</evidence>
<comment type="subcellular location">
    <subcellularLocation>
        <location evidence="2 15">Cytoplasm</location>
    </subcellularLocation>
</comment>
<evidence type="ECO:0000256" key="10">
    <source>
        <dbReference type="ARBA" id="ARBA00022723"/>
    </source>
</evidence>
<dbReference type="AlphaFoldDB" id="A0AAU8PC89"/>
<feature type="domain" description="DRBM" evidence="16">
    <location>
        <begin position="164"/>
        <end position="233"/>
    </location>
</feature>
<keyword evidence="7 15" id="KW-0507">mRNA processing</keyword>
<accession>A0AAU8PC89</accession>
<dbReference type="Gene3D" id="1.10.1520.10">
    <property type="entry name" value="Ribonuclease III domain"/>
    <property type="match status" value="1"/>
</dbReference>
<dbReference type="GO" id="GO:0005737">
    <property type="term" value="C:cytoplasm"/>
    <property type="evidence" value="ECO:0007669"/>
    <property type="project" value="UniProtKB-SubCell"/>
</dbReference>
<dbReference type="PANTHER" id="PTHR11207">
    <property type="entry name" value="RIBONUCLEASE III"/>
    <property type="match status" value="1"/>
</dbReference>
<evidence type="ECO:0000313" key="19">
    <source>
        <dbReference type="Proteomes" id="UP000009229"/>
    </source>
</evidence>
<keyword evidence="14 15" id="KW-0694">RNA-binding</keyword>
<evidence type="ECO:0000256" key="15">
    <source>
        <dbReference type="HAMAP-Rule" id="MF_00104"/>
    </source>
</evidence>
<dbReference type="PROSITE" id="PS50137">
    <property type="entry name" value="DS_RBD"/>
    <property type="match status" value="1"/>
</dbReference>
<dbReference type="GO" id="GO:0010468">
    <property type="term" value="P:regulation of gene expression"/>
    <property type="evidence" value="ECO:0007669"/>
    <property type="project" value="TreeGrafter"/>
</dbReference>
<evidence type="ECO:0000259" key="16">
    <source>
        <dbReference type="PROSITE" id="PS50137"/>
    </source>
</evidence>
<dbReference type="InterPro" id="IPR011907">
    <property type="entry name" value="RNase_III"/>
</dbReference>
<comment type="function">
    <text evidence="15">Digests double-stranded RNA. Involved in the processing of primary rRNA transcript to yield the immediate precursors to the large and small rRNAs (23S and 16S). Processes some mRNAs, and tRNAs when they are encoded in the rRNA operon. Processes pre-crRNA and tracrRNA of type II CRISPR loci if present in the organism.</text>
</comment>